<reference evidence="1" key="1">
    <citation type="submission" date="2020-05" db="EMBL/GenBank/DDBJ databases">
        <title>Large-scale comparative analyses of tick genomes elucidate their genetic diversity and vector capacities.</title>
        <authorList>
            <person name="Jia N."/>
            <person name="Wang J."/>
            <person name="Shi W."/>
            <person name="Du L."/>
            <person name="Sun Y."/>
            <person name="Zhan W."/>
            <person name="Jiang J."/>
            <person name="Wang Q."/>
            <person name="Zhang B."/>
            <person name="Ji P."/>
            <person name="Sakyi L.B."/>
            <person name="Cui X."/>
            <person name="Yuan T."/>
            <person name="Jiang B."/>
            <person name="Yang W."/>
            <person name="Lam T.T.-Y."/>
            <person name="Chang Q."/>
            <person name="Ding S."/>
            <person name="Wang X."/>
            <person name="Zhu J."/>
            <person name="Ruan X."/>
            <person name="Zhao L."/>
            <person name="Wei J."/>
            <person name="Que T."/>
            <person name="Du C."/>
            <person name="Cheng J."/>
            <person name="Dai P."/>
            <person name="Han X."/>
            <person name="Huang E."/>
            <person name="Gao Y."/>
            <person name="Liu J."/>
            <person name="Shao H."/>
            <person name="Ye R."/>
            <person name="Li L."/>
            <person name="Wei W."/>
            <person name="Wang X."/>
            <person name="Wang C."/>
            <person name="Yang T."/>
            <person name="Huo Q."/>
            <person name="Li W."/>
            <person name="Guo W."/>
            <person name="Chen H."/>
            <person name="Zhou L."/>
            <person name="Ni X."/>
            <person name="Tian J."/>
            <person name="Zhou Y."/>
            <person name="Sheng Y."/>
            <person name="Liu T."/>
            <person name="Pan Y."/>
            <person name="Xia L."/>
            <person name="Li J."/>
            <person name="Zhao F."/>
            <person name="Cao W."/>
        </authorList>
    </citation>
    <scope>NUCLEOTIDE SEQUENCE</scope>
    <source>
        <strain evidence="1">Dsil-2018</strain>
    </source>
</reference>
<keyword evidence="2" id="KW-1185">Reference proteome</keyword>
<accession>A0ACB8C4Y0</accession>
<proteinExistence type="predicted"/>
<evidence type="ECO:0000313" key="1">
    <source>
        <dbReference type="EMBL" id="KAH7933886.1"/>
    </source>
</evidence>
<dbReference type="EMBL" id="CM023478">
    <property type="protein sequence ID" value="KAH7933886.1"/>
    <property type="molecule type" value="Genomic_DNA"/>
</dbReference>
<dbReference type="Proteomes" id="UP000821865">
    <property type="component" value="Chromosome 9"/>
</dbReference>
<organism evidence="1 2">
    <name type="scientific">Dermacentor silvarum</name>
    <name type="common">Tick</name>
    <dbReference type="NCBI Taxonomy" id="543639"/>
    <lineage>
        <taxon>Eukaryota</taxon>
        <taxon>Metazoa</taxon>
        <taxon>Ecdysozoa</taxon>
        <taxon>Arthropoda</taxon>
        <taxon>Chelicerata</taxon>
        <taxon>Arachnida</taxon>
        <taxon>Acari</taxon>
        <taxon>Parasitiformes</taxon>
        <taxon>Ixodida</taxon>
        <taxon>Ixodoidea</taxon>
        <taxon>Ixodidae</taxon>
        <taxon>Rhipicephalinae</taxon>
        <taxon>Dermacentor</taxon>
    </lineage>
</organism>
<sequence>MDTEWKIKAAHDKTPADVPSRAQSSSPLLTPVVLRSPRQHHGGRPVVTVASSKGEASGFAVYKPHQWLQPLKKEHEQSSPETWSETTEITSHGPYGRTNATFSNGWNTWASRSPSKAWRLTELAAAPPAKPFVCVPWSRDSGSQSPPKSQWYGSGRSSRSGVTPTEPQYRVRLTPDRSRPESPEIAESPPKIKVLLASTAASPKPQRYDGFPGVPMYMGAPEVIVFTPRGSTSGPATPVSRAGAVPDQGGPQSPAESSLPRPESGVDEAALIRKRGRPTFLQMWAICSVAVATLSLPFGLLILSYFSTDNGNPHGAHPTSSMPTALRPSRAPSLVSTPDPFTGVPASCLRPVRLSANVTMVSTNYSPTGLRRSQHEIFCVLNISRLVRANYMTLIDMPLDYCTSIIYWSLAVGASGVVHSRVENFDQTDVGLYHWRNQLSKLRFQDTKIMVAVGGYAEESAYFSRLGRDPGALARFVSSLMYIVRNSSANGVVVHWAEPEPGCGRPEDKSTLSLLVDAIRRAYRVSGAVVGGGKIAVVLPEDATMSSVLTKLVADRVEWLFLQAHIADMTQSNRNANPCFGWFGSIKPLIRSLSGSAVSLDKICTGYSLAPLLAEGSLSQTHIVVRNLSKAISPDTGRRGTTSMSDVCGSVMDPPCIGGADGNCLIIFKRNQLGNLSFQAPIYVFEGHKALHDSLTKGLAHTKVCAVLYDLEADNFRTACPSLNFGTFASLRHFVNIADNPSRLSDLERSPGCP</sequence>
<evidence type="ECO:0000313" key="2">
    <source>
        <dbReference type="Proteomes" id="UP000821865"/>
    </source>
</evidence>
<comment type="caution">
    <text evidence="1">The sequence shown here is derived from an EMBL/GenBank/DDBJ whole genome shotgun (WGS) entry which is preliminary data.</text>
</comment>
<name>A0ACB8C4Y0_DERSI</name>
<protein>
    <submittedName>
        <fullName evidence="1">Uncharacterized protein</fullName>
    </submittedName>
</protein>
<gene>
    <name evidence="1" type="ORF">HPB49_018928</name>
</gene>